<protein>
    <submittedName>
        <fullName evidence="1">Uncharacterized protein</fullName>
    </submittedName>
</protein>
<reference evidence="1" key="2">
    <citation type="journal article" date="2015" name="Data Brief">
        <title>Shoot transcriptome of the giant reed, Arundo donax.</title>
        <authorList>
            <person name="Barrero R.A."/>
            <person name="Guerrero F.D."/>
            <person name="Moolhuijzen P."/>
            <person name="Goolsby J.A."/>
            <person name="Tidwell J."/>
            <person name="Bellgard S.E."/>
            <person name="Bellgard M.I."/>
        </authorList>
    </citation>
    <scope>NUCLEOTIDE SEQUENCE</scope>
    <source>
        <tissue evidence="1">Shoot tissue taken approximately 20 cm above the soil surface</tissue>
    </source>
</reference>
<dbReference type="EMBL" id="GBRH01253185">
    <property type="protein sequence ID" value="JAD44710.1"/>
    <property type="molecule type" value="Transcribed_RNA"/>
</dbReference>
<reference evidence="1" key="1">
    <citation type="submission" date="2014-09" db="EMBL/GenBank/DDBJ databases">
        <authorList>
            <person name="Magalhaes I.L.F."/>
            <person name="Oliveira U."/>
            <person name="Santos F.R."/>
            <person name="Vidigal T.H.D.A."/>
            <person name="Brescovit A.D."/>
            <person name="Santos A.J."/>
        </authorList>
    </citation>
    <scope>NUCLEOTIDE SEQUENCE</scope>
    <source>
        <tissue evidence="1">Shoot tissue taken approximately 20 cm above the soil surface</tissue>
    </source>
</reference>
<accession>A0A0A9A6U2</accession>
<evidence type="ECO:0000313" key="1">
    <source>
        <dbReference type="EMBL" id="JAD44710.1"/>
    </source>
</evidence>
<organism evidence="1">
    <name type="scientific">Arundo donax</name>
    <name type="common">Giant reed</name>
    <name type="synonym">Donax arundinaceus</name>
    <dbReference type="NCBI Taxonomy" id="35708"/>
    <lineage>
        <taxon>Eukaryota</taxon>
        <taxon>Viridiplantae</taxon>
        <taxon>Streptophyta</taxon>
        <taxon>Embryophyta</taxon>
        <taxon>Tracheophyta</taxon>
        <taxon>Spermatophyta</taxon>
        <taxon>Magnoliopsida</taxon>
        <taxon>Liliopsida</taxon>
        <taxon>Poales</taxon>
        <taxon>Poaceae</taxon>
        <taxon>PACMAD clade</taxon>
        <taxon>Arundinoideae</taxon>
        <taxon>Arundineae</taxon>
        <taxon>Arundo</taxon>
    </lineage>
</organism>
<dbReference type="AlphaFoldDB" id="A0A0A9A6U2"/>
<sequence>MAEIAGSSACAPGRRQVLQFKVLPD</sequence>
<name>A0A0A9A6U2_ARUDO</name>
<proteinExistence type="predicted"/>